<evidence type="ECO:0000313" key="3">
    <source>
        <dbReference type="EMBL" id="GLS13428.1"/>
    </source>
</evidence>
<feature type="region of interest" description="Disordered" evidence="1">
    <location>
        <begin position="259"/>
        <end position="280"/>
    </location>
</feature>
<evidence type="ECO:0000256" key="1">
    <source>
        <dbReference type="SAM" id="MobiDB-lite"/>
    </source>
</evidence>
<accession>A0ABQ6BZ35</accession>
<dbReference type="RefSeq" id="WP_284306816.1">
    <property type="nucleotide sequence ID" value="NZ_BSPB01000004.1"/>
</dbReference>
<dbReference type="EMBL" id="BSPB01000004">
    <property type="protein sequence ID" value="GLS13428.1"/>
    <property type="molecule type" value="Genomic_DNA"/>
</dbReference>
<dbReference type="InterPro" id="IPR045530">
    <property type="entry name" value="DO-GTPase1"/>
</dbReference>
<comment type="caution">
    <text evidence="3">The sequence shown here is derived from an EMBL/GenBank/DDBJ whole genome shotgun (WGS) entry which is preliminary data.</text>
</comment>
<organism evidence="3 4">
    <name type="scientific">Hydrogenophaga electricum</name>
    <dbReference type="NCBI Taxonomy" id="1230953"/>
    <lineage>
        <taxon>Bacteria</taxon>
        <taxon>Pseudomonadati</taxon>
        <taxon>Pseudomonadota</taxon>
        <taxon>Betaproteobacteria</taxon>
        <taxon>Burkholderiales</taxon>
        <taxon>Comamonadaceae</taxon>
        <taxon>Hydrogenophaga</taxon>
    </lineage>
</organism>
<evidence type="ECO:0000313" key="4">
    <source>
        <dbReference type="Proteomes" id="UP001156903"/>
    </source>
</evidence>
<evidence type="ECO:0000259" key="2">
    <source>
        <dbReference type="Pfam" id="PF19975"/>
    </source>
</evidence>
<protein>
    <recommendedName>
        <fullName evidence="2">Double-GTPase 1 domain-containing protein</fullName>
    </recommendedName>
</protein>
<dbReference type="Pfam" id="PF19975">
    <property type="entry name" value="DO-GTPase1"/>
    <property type="match status" value="1"/>
</dbReference>
<gene>
    <name evidence="3" type="ORF">GCM10007935_08570</name>
</gene>
<keyword evidence="4" id="KW-1185">Reference proteome</keyword>
<reference evidence="4" key="1">
    <citation type="journal article" date="2019" name="Int. J. Syst. Evol. Microbiol.">
        <title>The Global Catalogue of Microorganisms (GCM) 10K type strain sequencing project: providing services to taxonomists for standard genome sequencing and annotation.</title>
        <authorList>
            <consortium name="The Broad Institute Genomics Platform"/>
            <consortium name="The Broad Institute Genome Sequencing Center for Infectious Disease"/>
            <person name="Wu L."/>
            <person name="Ma J."/>
        </authorList>
    </citation>
    <scope>NUCLEOTIDE SEQUENCE [LARGE SCALE GENOMIC DNA]</scope>
    <source>
        <strain evidence="4">NBRC 109341</strain>
    </source>
</reference>
<dbReference type="Proteomes" id="UP001156903">
    <property type="component" value="Unassembled WGS sequence"/>
</dbReference>
<name>A0ABQ6BZ35_9BURK</name>
<feature type="domain" description="Double-GTPase 1" evidence="2">
    <location>
        <begin position="7"/>
        <end position="305"/>
    </location>
</feature>
<sequence length="307" mass="33712">MGKAIVAIGLPESGKTTFLAALWHLLTNKKVLARLSLEKLTAEEATYLRAIATRWAQAKKQERTFHSGNKTVKLSLKSDRGAVFDLTFPDIAGEAFSQMWEMRECATSVADALRATGVLLFIHVDKIKPPGWIADDTALAESLGHADANAHADAVADAPTKALANSPDEGQADEIVQWKPESSPTQVQLVDMLRCLQMQPFDIGPRKLAVVLSAWDKVENDDVSPELFLELHLPLLHQYLTHGLSDGWTHRTFGVSAQGAEYDDSNGAPSPEADRMRDMEVPSQRIKVVVEGSTSHDLTEPVNWLLE</sequence>
<proteinExistence type="predicted"/>